<dbReference type="InterPro" id="IPR029044">
    <property type="entry name" value="Nucleotide-diphossugar_trans"/>
</dbReference>
<dbReference type="PANTHER" id="PTHR43584:SF8">
    <property type="entry name" value="N-ACETYLMURAMATE ALPHA-1-PHOSPHATE URIDYLYLTRANSFERASE"/>
    <property type="match status" value="1"/>
</dbReference>
<reference evidence="4" key="1">
    <citation type="submission" date="2019-03" db="EMBL/GenBank/DDBJ databases">
        <title>Lake Tanganyika Metagenome-Assembled Genomes (MAGs).</title>
        <authorList>
            <person name="Tran P."/>
        </authorList>
    </citation>
    <scope>NUCLEOTIDE SEQUENCE</scope>
    <source>
        <strain evidence="4">K_DeepCast_65m_m2_066</strain>
    </source>
</reference>
<dbReference type="Pfam" id="PF12804">
    <property type="entry name" value="NTP_transf_3"/>
    <property type="match status" value="1"/>
</dbReference>
<gene>
    <name evidence="4" type="ORF">FJZ47_05215</name>
</gene>
<feature type="domain" description="MobA-like NTP transferase" evidence="3">
    <location>
        <begin position="5"/>
        <end position="125"/>
    </location>
</feature>
<dbReference type="PANTHER" id="PTHR43584">
    <property type="entry name" value="NUCLEOTIDYL TRANSFERASE"/>
    <property type="match status" value="1"/>
</dbReference>
<dbReference type="EMBL" id="VGLS01000107">
    <property type="protein sequence ID" value="MBM3223191.1"/>
    <property type="molecule type" value="Genomic_DNA"/>
</dbReference>
<dbReference type="InterPro" id="IPR050065">
    <property type="entry name" value="GlmU-like"/>
</dbReference>
<evidence type="ECO:0000256" key="1">
    <source>
        <dbReference type="ARBA" id="ARBA00022679"/>
    </source>
</evidence>
<proteinExistence type="predicted"/>
<dbReference type="SUPFAM" id="SSF53448">
    <property type="entry name" value="Nucleotide-diphospho-sugar transferases"/>
    <property type="match status" value="1"/>
</dbReference>
<evidence type="ECO:0000313" key="4">
    <source>
        <dbReference type="EMBL" id="MBM3223191.1"/>
    </source>
</evidence>
<dbReference type="GO" id="GO:0016779">
    <property type="term" value="F:nucleotidyltransferase activity"/>
    <property type="evidence" value="ECO:0007669"/>
    <property type="project" value="UniProtKB-KW"/>
</dbReference>
<name>A0A937VY40_UNCTE</name>
<evidence type="ECO:0000313" key="5">
    <source>
        <dbReference type="Proteomes" id="UP000712673"/>
    </source>
</evidence>
<sequence>MKVGILAAGAGSRLRAGGFTLPKPLVPIAGVPLIGRLLGAIAPLAPEAIVCIINRQGTPVADYVRQHYPTLPVTFVQRDTASSYESFTVLCAHMQDAPCLISTTDTVFAPGFLQDFVAAAQQRPAVDMLLSLTSFIDDEKPLYVRLDAQQRIVALGEAAHGSPYVTSGFYYCSPRISAACARLGPAHASALRVFLGWLQHERYWLQGYLAPKMVDVDRPQDIAVAEQFVQAL</sequence>
<keyword evidence="2" id="KW-0548">Nucleotidyltransferase</keyword>
<accession>A0A937VY40</accession>
<protein>
    <recommendedName>
        <fullName evidence="3">MobA-like NTP transferase domain-containing protein</fullName>
    </recommendedName>
</protein>
<evidence type="ECO:0000256" key="2">
    <source>
        <dbReference type="ARBA" id="ARBA00022695"/>
    </source>
</evidence>
<dbReference type="InterPro" id="IPR025877">
    <property type="entry name" value="MobA-like_NTP_Trfase"/>
</dbReference>
<dbReference type="Proteomes" id="UP000712673">
    <property type="component" value="Unassembled WGS sequence"/>
</dbReference>
<evidence type="ECO:0000259" key="3">
    <source>
        <dbReference type="Pfam" id="PF12804"/>
    </source>
</evidence>
<organism evidence="4 5">
    <name type="scientific">Tectimicrobiota bacterium</name>
    <dbReference type="NCBI Taxonomy" id="2528274"/>
    <lineage>
        <taxon>Bacteria</taxon>
        <taxon>Pseudomonadati</taxon>
        <taxon>Nitrospinota/Tectimicrobiota group</taxon>
        <taxon>Candidatus Tectimicrobiota</taxon>
    </lineage>
</organism>
<keyword evidence="1" id="KW-0808">Transferase</keyword>
<dbReference type="Gene3D" id="3.90.550.10">
    <property type="entry name" value="Spore Coat Polysaccharide Biosynthesis Protein SpsA, Chain A"/>
    <property type="match status" value="1"/>
</dbReference>
<comment type="caution">
    <text evidence="4">The sequence shown here is derived from an EMBL/GenBank/DDBJ whole genome shotgun (WGS) entry which is preliminary data.</text>
</comment>
<dbReference type="AlphaFoldDB" id="A0A937VY40"/>